<dbReference type="Pfam" id="PF02618">
    <property type="entry name" value="YceG"/>
    <property type="match status" value="1"/>
</dbReference>
<dbReference type="EC" id="4.2.2.29" evidence="7"/>
<dbReference type="PANTHER" id="PTHR30518">
    <property type="entry name" value="ENDOLYTIC MUREIN TRANSGLYCOSYLASE"/>
    <property type="match status" value="1"/>
</dbReference>
<feature type="site" description="Important for catalytic activity" evidence="7">
    <location>
        <position position="283"/>
    </location>
</feature>
<dbReference type="Proteomes" id="UP000298246">
    <property type="component" value="Unassembled WGS sequence"/>
</dbReference>
<dbReference type="NCBIfam" id="TIGR00247">
    <property type="entry name" value="endolytic transglycosylase MltG"/>
    <property type="match status" value="1"/>
</dbReference>
<dbReference type="Gene3D" id="3.30.1490.480">
    <property type="entry name" value="Endolytic murein transglycosylase"/>
    <property type="match status" value="1"/>
</dbReference>
<evidence type="ECO:0000313" key="8">
    <source>
        <dbReference type="EMBL" id="TFE87263.1"/>
    </source>
</evidence>
<keyword evidence="1 7" id="KW-1003">Cell membrane</keyword>
<dbReference type="PANTHER" id="PTHR30518:SF2">
    <property type="entry name" value="ENDOLYTIC MUREIN TRANSGLYCOSYLASE"/>
    <property type="match status" value="1"/>
</dbReference>
<keyword evidence="6 7" id="KW-0961">Cell wall biogenesis/degradation</keyword>
<accession>A0A4Y8Q1K7</accession>
<evidence type="ECO:0000256" key="2">
    <source>
        <dbReference type="ARBA" id="ARBA00022692"/>
    </source>
</evidence>
<evidence type="ECO:0000256" key="6">
    <source>
        <dbReference type="ARBA" id="ARBA00023316"/>
    </source>
</evidence>
<sequence length="401" mass="44983">MTCRTIHPSGAHPLFFLCSQEGRIRNVIDDNERETDFSEDEYEETDKPKRGRRIALIVVALLLLLVVGGAGGVALFVAQALQPVEPSAQEVRITIPQGASSLQIAKLLEEQGLIRSATIFRYYLKLEGQGSRFQAGEYSMTPGMTLDQMIGKLNDGDIVKEEVIRVTIPEGFTVQQIADKLGEDTPWRAETFLQEVDTPSRFQASALTGFPESQDLRHKLEGYLFPETYEFKKGASEQEFIERTLQELDKKLGTLPADWPDKLKQRGLTLHQLLTVASLIEREVVVDEERPLVAGVIYNRLAQKMPLQIDATVQYLFDKPKERLLEKDLQISSPYNTYLNPGLPPGPIASPSLASIQAALYPAETKYLFYVTKKDGSQAHLFAETYEQHKKNIAASKKMTP</sequence>
<comment type="similarity">
    <text evidence="7">Belongs to the transglycosylase MltG family.</text>
</comment>
<dbReference type="GO" id="GO:0009252">
    <property type="term" value="P:peptidoglycan biosynthetic process"/>
    <property type="evidence" value="ECO:0007669"/>
    <property type="project" value="UniProtKB-UniRule"/>
</dbReference>
<dbReference type="CDD" id="cd08010">
    <property type="entry name" value="MltG_like"/>
    <property type="match status" value="1"/>
</dbReference>
<dbReference type="OrthoDB" id="9814591at2"/>
<comment type="caution">
    <text evidence="8">The sequence shown here is derived from an EMBL/GenBank/DDBJ whole genome shotgun (WGS) entry which is preliminary data.</text>
</comment>
<organism evidence="8 9">
    <name type="scientific">Paenibacillus athensensis</name>
    <dbReference type="NCBI Taxonomy" id="1967502"/>
    <lineage>
        <taxon>Bacteria</taxon>
        <taxon>Bacillati</taxon>
        <taxon>Bacillota</taxon>
        <taxon>Bacilli</taxon>
        <taxon>Bacillales</taxon>
        <taxon>Paenibacillaceae</taxon>
        <taxon>Paenibacillus</taxon>
    </lineage>
</organism>
<dbReference type="Gene3D" id="3.30.160.60">
    <property type="entry name" value="Classic Zinc Finger"/>
    <property type="match status" value="1"/>
</dbReference>
<dbReference type="GO" id="GO:0008932">
    <property type="term" value="F:lytic endotransglycosylase activity"/>
    <property type="evidence" value="ECO:0007669"/>
    <property type="project" value="UniProtKB-UniRule"/>
</dbReference>
<dbReference type="AlphaFoldDB" id="A0A4Y8Q1K7"/>
<comment type="subcellular location">
    <subcellularLocation>
        <location evidence="7">Cell membrane</location>
        <topology evidence="7">Single-pass membrane protein</topology>
    </subcellularLocation>
</comment>
<gene>
    <name evidence="7" type="primary">mltG</name>
    <name evidence="8" type="ORF">B5M42_12505</name>
</gene>
<keyword evidence="5 7" id="KW-0456">Lyase</keyword>
<dbReference type="InterPro" id="IPR003770">
    <property type="entry name" value="MLTG-like"/>
</dbReference>
<dbReference type="EMBL" id="MYFO01000014">
    <property type="protein sequence ID" value="TFE87263.1"/>
    <property type="molecule type" value="Genomic_DNA"/>
</dbReference>
<dbReference type="HAMAP" id="MF_02065">
    <property type="entry name" value="MltG"/>
    <property type="match status" value="1"/>
</dbReference>
<evidence type="ECO:0000256" key="7">
    <source>
        <dbReference type="HAMAP-Rule" id="MF_02065"/>
    </source>
</evidence>
<dbReference type="GO" id="GO:0071555">
    <property type="term" value="P:cell wall organization"/>
    <property type="evidence" value="ECO:0007669"/>
    <property type="project" value="UniProtKB-KW"/>
</dbReference>
<dbReference type="GO" id="GO:0005886">
    <property type="term" value="C:plasma membrane"/>
    <property type="evidence" value="ECO:0007669"/>
    <property type="project" value="UniProtKB-SubCell"/>
</dbReference>
<comment type="function">
    <text evidence="7">Functions as a peptidoglycan terminase that cleaves nascent peptidoglycan strands endolytically to terminate their elongation.</text>
</comment>
<keyword evidence="3 7" id="KW-1133">Transmembrane helix</keyword>
<comment type="catalytic activity">
    <reaction evidence="7">
        <text>a peptidoglycan chain = a peptidoglycan chain with N-acetyl-1,6-anhydromuramyl-[peptide] at the reducing end + a peptidoglycan chain with N-acetylglucosamine at the non-reducing end.</text>
        <dbReference type="EC" id="4.2.2.29"/>
    </reaction>
</comment>
<name>A0A4Y8Q1K7_9BACL</name>
<reference evidence="8 9" key="1">
    <citation type="submission" date="2017-03" db="EMBL/GenBank/DDBJ databases">
        <title>Isolation of Levoglucosan Utilizing Bacteria.</title>
        <authorList>
            <person name="Arya A.S."/>
        </authorList>
    </citation>
    <scope>NUCLEOTIDE SEQUENCE [LARGE SCALE GENOMIC DNA]</scope>
    <source>
        <strain evidence="8 9">MEC069</strain>
    </source>
</reference>
<evidence type="ECO:0000256" key="1">
    <source>
        <dbReference type="ARBA" id="ARBA00022475"/>
    </source>
</evidence>
<keyword evidence="9" id="KW-1185">Reference proteome</keyword>
<evidence type="ECO:0000313" key="9">
    <source>
        <dbReference type="Proteomes" id="UP000298246"/>
    </source>
</evidence>
<protein>
    <recommendedName>
        <fullName evidence="7">Endolytic murein transglycosylase</fullName>
        <ecNumber evidence="7">4.2.2.29</ecNumber>
    </recommendedName>
    <alternativeName>
        <fullName evidence="7">Peptidoglycan lytic transglycosylase</fullName>
    </alternativeName>
    <alternativeName>
        <fullName evidence="7">Peptidoglycan polymerization terminase</fullName>
    </alternativeName>
</protein>
<keyword evidence="4 7" id="KW-0472">Membrane</keyword>
<feature type="transmembrane region" description="Helical" evidence="7">
    <location>
        <begin position="54"/>
        <end position="78"/>
    </location>
</feature>
<evidence type="ECO:0000256" key="3">
    <source>
        <dbReference type="ARBA" id="ARBA00022989"/>
    </source>
</evidence>
<keyword evidence="2 7" id="KW-0812">Transmembrane</keyword>
<evidence type="ECO:0000256" key="4">
    <source>
        <dbReference type="ARBA" id="ARBA00023136"/>
    </source>
</evidence>
<proteinExistence type="inferred from homology"/>
<evidence type="ECO:0000256" key="5">
    <source>
        <dbReference type="ARBA" id="ARBA00023239"/>
    </source>
</evidence>